<reference evidence="5" key="1">
    <citation type="journal article" date="2017" name="Nat. Commun.">
        <title>The asparagus genome sheds light on the origin and evolution of a young Y chromosome.</title>
        <authorList>
            <person name="Harkess A."/>
            <person name="Zhou J."/>
            <person name="Xu C."/>
            <person name="Bowers J.E."/>
            <person name="Van der Hulst R."/>
            <person name="Ayyampalayam S."/>
            <person name="Mercati F."/>
            <person name="Riccardi P."/>
            <person name="McKain M.R."/>
            <person name="Kakrana A."/>
            <person name="Tang H."/>
            <person name="Ray J."/>
            <person name="Groenendijk J."/>
            <person name="Arikit S."/>
            <person name="Mathioni S.M."/>
            <person name="Nakano M."/>
            <person name="Shan H."/>
            <person name="Telgmann-Rauber A."/>
            <person name="Kanno A."/>
            <person name="Yue Z."/>
            <person name="Chen H."/>
            <person name="Li W."/>
            <person name="Chen Y."/>
            <person name="Xu X."/>
            <person name="Zhang Y."/>
            <person name="Luo S."/>
            <person name="Chen H."/>
            <person name="Gao J."/>
            <person name="Mao Z."/>
            <person name="Pires J.C."/>
            <person name="Luo M."/>
            <person name="Kudrna D."/>
            <person name="Wing R.A."/>
            <person name="Meyers B.C."/>
            <person name="Yi K."/>
            <person name="Kong H."/>
            <person name="Lavrijsen P."/>
            <person name="Sunseri F."/>
            <person name="Falavigna A."/>
            <person name="Ye Y."/>
            <person name="Leebens-Mack J.H."/>
            <person name="Chen G."/>
        </authorList>
    </citation>
    <scope>NUCLEOTIDE SEQUENCE [LARGE SCALE GENOMIC DNA]</scope>
    <source>
        <strain evidence="5">cv. DH0086</strain>
    </source>
</reference>
<dbReference type="Gramene" id="ONK56794">
    <property type="protein sequence ID" value="ONK56794"/>
    <property type="gene ID" value="A4U43_C10F13040"/>
</dbReference>
<evidence type="ECO:0000313" key="5">
    <source>
        <dbReference type="Proteomes" id="UP000243459"/>
    </source>
</evidence>
<dbReference type="EMBL" id="CM007390">
    <property type="protein sequence ID" value="ONK56794.1"/>
    <property type="molecule type" value="Genomic_DNA"/>
</dbReference>
<dbReference type="SUPFAM" id="SSF141562">
    <property type="entry name" value="At5g01610-like"/>
    <property type="match status" value="1"/>
</dbReference>
<dbReference type="InterPro" id="IPR036758">
    <property type="entry name" value="At5g01610-like"/>
</dbReference>
<evidence type="ECO:0000313" key="4">
    <source>
        <dbReference type="EMBL" id="ONK56794.1"/>
    </source>
</evidence>
<dbReference type="Gene3D" id="2.30.240.10">
    <property type="entry name" value="At5g01610-like"/>
    <property type="match status" value="1"/>
</dbReference>
<evidence type="ECO:0000256" key="1">
    <source>
        <dbReference type="SAM" id="MobiDB-lite"/>
    </source>
</evidence>
<sequence length="384" mass="42158">MSIVVVFVVVVLLLIQESSSTMNGMSAYDVLRSHGLPIGLLPKSTRNSPFDPSGSFDFSRLADPCTANFETVFRYAAAVNGTISYGKIASLRGVEAQELFLWFPVHEIRVDVPSSGLIHFDVGVIHKQLSLSLFETPQDCVPCHYAGGNGDGDGSKSFHLKIDVWISQFPNSSQTPDPQFSKGPSPLSPSKTGSLLSTPTFLPRRLSPPSNLPHPPLAPPSRWLTHPLSTRTSETPPRSRPTSFNAQTLIASLRRSQPATASSVVEPASALSPLSSASTRSILARLCIFLGIMEEPVEESNDSLERSKEDLKPKFFMEFDSEIAAYDFYNEYARNEGFSIRREAYAADKQGVLTSRTFVCCKEGLRKADKRDDLTRNPRGVCLL</sequence>
<dbReference type="AlphaFoldDB" id="A0A5P1E2F7"/>
<dbReference type="Proteomes" id="UP000243459">
    <property type="component" value="Chromosome 10"/>
</dbReference>
<gene>
    <name evidence="4" type="ORF">A4U43_C10F13040</name>
</gene>
<feature type="compositionally biased region" description="Polar residues" evidence="1">
    <location>
        <begin position="227"/>
        <end position="243"/>
    </location>
</feature>
<feature type="signal peptide" evidence="2">
    <location>
        <begin position="1"/>
        <end position="20"/>
    </location>
</feature>
<dbReference type="PANTHER" id="PTHR31676:SF110">
    <property type="entry name" value="TRANSMEMBRANE PROTEIN"/>
    <property type="match status" value="1"/>
</dbReference>
<dbReference type="Pfam" id="PF03101">
    <property type="entry name" value="FAR1"/>
    <property type="match status" value="1"/>
</dbReference>
<feature type="domain" description="FAR1" evidence="3">
    <location>
        <begin position="327"/>
        <end position="379"/>
    </location>
</feature>
<evidence type="ECO:0000256" key="2">
    <source>
        <dbReference type="SAM" id="SignalP"/>
    </source>
</evidence>
<organism evidence="4 5">
    <name type="scientific">Asparagus officinalis</name>
    <name type="common">Garden asparagus</name>
    <dbReference type="NCBI Taxonomy" id="4686"/>
    <lineage>
        <taxon>Eukaryota</taxon>
        <taxon>Viridiplantae</taxon>
        <taxon>Streptophyta</taxon>
        <taxon>Embryophyta</taxon>
        <taxon>Tracheophyta</taxon>
        <taxon>Spermatophyta</taxon>
        <taxon>Magnoliopsida</taxon>
        <taxon>Liliopsida</taxon>
        <taxon>Asparagales</taxon>
        <taxon>Asparagaceae</taxon>
        <taxon>Asparagoideae</taxon>
        <taxon>Asparagus</taxon>
    </lineage>
</organism>
<accession>A0A5P1E2F7</accession>
<proteinExistence type="predicted"/>
<dbReference type="InterPro" id="IPR007493">
    <property type="entry name" value="DUF538"/>
</dbReference>
<keyword evidence="2" id="KW-0732">Signal</keyword>
<dbReference type="PANTHER" id="PTHR31676">
    <property type="entry name" value="T31J12.3 PROTEIN-RELATED"/>
    <property type="match status" value="1"/>
</dbReference>
<evidence type="ECO:0000259" key="3">
    <source>
        <dbReference type="Pfam" id="PF03101"/>
    </source>
</evidence>
<keyword evidence="5" id="KW-1185">Reference proteome</keyword>
<dbReference type="InterPro" id="IPR004330">
    <property type="entry name" value="FAR1_DNA_bnd_dom"/>
</dbReference>
<feature type="region of interest" description="Disordered" evidence="1">
    <location>
        <begin position="172"/>
        <end position="243"/>
    </location>
</feature>
<feature type="chain" id="PRO_5024380895" description="FAR1 domain-containing protein" evidence="2">
    <location>
        <begin position="21"/>
        <end position="384"/>
    </location>
</feature>
<dbReference type="Pfam" id="PF04398">
    <property type="entry name" value="DUF538"/>
    <property type="match status" value="1"/>
</dbReference>
<feature type="compositionally biased region" description="Polar residues" evidence="1">
    <location>
        <begin position="188"/>
        <end position="200"/>
    </location>
</feature>
<feature type="compositionally biased region" description="Pro residues" evidence="1">
    <location>
        <begin position="210"/>
        <end position="219"/>
    </location>
</feature>
<name>A0A5P1E2F7_ASPOF</name>
<protein>
    <recommendedName>
        <fullName evidence="3">FAR1 domain-containing protein</fullName>
    </recommendedName>
</protein>